<evidence type="ECO:0000256" key="5">
    <source>
        <dbReference type="ARBA" id="ARBA00023136"/>
    </source>
</evidence>
<evidence type="ECO:0000256" key="2">
    <source>
        <dbReference type="ARBA" id="ARBA00022475"/>
    </source>
</evidence>
<dbReference type="PANTHER" id="PTHR32309">
    <property type="entry name" value="TYROSINE-PROTEIN KINASE"/>
    <property type="match status" value="1"/>
</dbReference>
<keyword evidence="4 6" id="KW-1133">Transmembrane helix</keyword>
<evidence type="ECO:0000256" key="6">
    <source>
        <dbReference type="SAM" id="Phobius"/>
    </source>
</evidence>
<gene>
    <name evidence="8" type="ORF">AVW16_11340</name>
</gene>
<comment type="subcellular location">
    <subcellularLocation>
        <location evidence="1">Cell membrane</location>
        <topology evidence="1">Multi-pass membrane protein</topology>
    </subcellularLocation>
</comment>
<dbReference type="AlphaFoldDB" id="A0A161SH15"/>
<dbReference type="InterPro" id="IPR050445">
    <property type="entry name" value="Bact_polysacc_biosynth/exp"/>
</dbReference>
<dbReference type="Pfam" id="PF02706">
    <property type="entry name" value="Wzz"/>
    <property type="match status" value="1"/>
</dbReference>
<evidence type="ECO:0000313" key="9">
    <source>
        <dbReference type="Proteomes" id="UP000076625"/>
    </source>
</evidence>
<comment type="caution">
    <text evidence="8">The sequence shown here is derived from an EMBL/GenBank/DDBJ whole genome shotgun (WGS) entry which is preliminary data.</text>
</comment>
<reference evidence="9" key="1">
    <citation type="submission" date="2016-01" db="EMBL/GenBank/DDBJ databases">
        <title>Draft genome of Chromobacterium sp. F49.</title>
        <authorList>
            <person name="Hong K.W."/>
        </authorList>
    </citation>
    <scope>NUCLEOTIDE SEQUENCE [LARGE SCALE GENOMIC DNA]</scope>
    <source>
        <strain evidence="9">CN10</strain>
    </source>
</reference>
<feature type="domain" description="Polysaccharide chain length determinant N-terminal" evidence="7">
    <location>
        <begin position="13"/>
        <end position="86"/>
    </location>
</feature>
<keyword evidence="3 6" id="KW-0812">Transmembrane</keyword>
<proteinExistence type="predicted"/>
<dbReference type="EMBL" id="LQQU01000017">
    <property type="protein sequence ID" value="KZE32960.1"/>
    <property type="molecule type" value="Genomic_DNA"/>
</dbReference>
<evidence type="ECO:0000256" key="3">
    <source>
        <dbReference type="ARBA" id="ARBA00022692"/>
    </source>
</evidence>
<name>A0A161SH15_9NEIS</name>
<keyword evidence="5 6" id="KW-0472">Membrane</keyword>
<dbReference type="RefSeq" id="WP_066612079.1">
    <property type="nucleotide sequence ID" value="NZ_LQQU01000017.1"/>
</dbReference>
<evidence type="ECO:0000259" key="7">
    <source>
        <dbReference type="Pfam" id="PF02706"/>
    </source>
</evidence>
<accession>A0A161SH15</accession>
<dbReference type="STRING" id="1452487.AVW16_11340"/>
<sequence>MNAMMPDDMREHEELDIADLLIVAWNNWYWFLLIPLLSIATALLFLFQAPVRYSATASVVLPTKVDGRGALNLFNGDKLQKNALLVAALSDAAGAQISETERRAYLKARVKTVLTKDGLIQVTVEDAVAERATKLANSFALAGQDVLSQSTATPEGQLLAFLSVRRIQVVNRLAELHQGIGGVGAVAMPSEAVRQQLEREGQLLAMLSDLSAKTDKETVVVEVPDSSEWSSGSVVERLVRQQYFYEALLKRIDRDITMLQPVLKDSFGEVRLAEVPVEKSSPKSARILALAGVIGLFGALFWVVVKTSWPTFKHRMQKKLARSAVSKN</sequence>
<keyword evidence="9" id="KW-1185">Reference proteome</keyword>
<dbReference type="GO" id="GO:0005886">
    <property type="term" value="C:plasma membrane"/>
    <property type="evidence" value="ECO:0007669"/>
    <property type="project" value="UniProtKB-SubCell"/>
</dbReference>
<dbReference type="Proteomes" id="UP000076625">
    <property type="component" value="Unassembled WGS sequence"/>
</dbReference>
<protein>
    <recommendedName>
        <fullName evidence="7">Polysaccharide chain length determinant N-terminal domain-containing protein</fullName>
    </recommendedName>
</protein>
<dbReference type="GO" id="GO:0004713">
    <property type="term" value="F:protein tyrosine kinase activity"/>
    <property type="evidence" value="ECO:0007669"/>
    <property type="project" value="TreeGrafter"/>
</dbReference>
<dbReference type="PANTHER" id="PTHR32309:SF13">
    <property type="entry name" value="FERRIC ENTEROBACTIN TRANSPORT PROTEIN FEPE"/>
    <property type="match status" value="1"/>
</dbReference>
<evidence type="ECO:0000256" key="1">
    <source>
        <dbReference type="ARBA" id="ARBA00004651"/>
    </source>
</evidence>
<evidence type="ECO:0000256" key="4">
    <source>
        <dbReference type="ARBA" id="ARBA00022989"/>
    </source>
</evidence>
<feature type="transmembrane region" description="Helical" evidence="6">
    <location>
        <begin position="287"/>
        <end position="305"/>
    </location>
</feature>
<evidence type="ECO:0000313" key="8">
    <source>
        <dbReference type="EMBL" id="KZE32960.1"/>
    </source>
</evidence>
<keyword evidence="2" id="KW-1003">Cell membrane</keyword>
<feature type="transmembrane region" description="Helical" evidence="6">
    <location>
        <begin position="28"/>
        <end position="47"/>
    </location>
</feature>
<dbReference type="InterPro" id="IPR003856">
    <property type="entry name" value="LPS_length_determ_N"/>
</dbReference>
<organism evidence="8 9">
    <name type="scientific">Crenobacter luteus</name>
    <dbReference type="NCBI Taxonomy" id="1452487"/>
    <lineage>
        <taxon>Bacteria</taxon>
        <taxon>Pseudomonadati</taxon>
        <taxon>Pseudomonadota</taxon>
        <taxon>Betaproteobacteria</taxon>
        <taxon>Neisseriales</taxon>
        <taxon>Neisseriaceae</taxon>
        <taxon>Crenobacter</taxon>
    </lineage>
</organism>